<keyword evidence="3" id="KW-1185">Reference proteome</keyword>
<dbReference type="Pfam" id="PF00106">
    <property type="entry name" value="adh_short"/>
    <property type="match status" value="1"/>
</dbReference>
<dbReference type="AlphaFoldDB" id="A0AAE0KF31"/>
<dbReference type="GO" id="GO:0016616">
    <property type="term" value="F:oxidoreductase activity, acting on the CH-OH group of donors, NAD or NADP as acceptor"/>
    <property type="evidence" value="ECO:0007669"/>
    <property type="project" value="TreeGrafter"/>
</dbReference>
<protein>
    <submittedName>
        <fullName evidence="2">Uncharacterized protein</fullName>
    </submittedName>
</protein>
<dbReference type="InterPro" id="IPR020904">
    <property type="entry name" value="Sc_DH/Rdtase_CS"/>
</dbReference>
<accession>A0AAE0KF31</accession>
<dbReference type="PANTHER" id="PTHR45458:SF3">
    <property type="entry name" value="CHAIN DEHYDROGENASE (ATSC), PUTATIVE-RELATED"/>
    <property type="match status" value="1"/>
</dbReference>
<proteinExistence type="predicted"/>
<dbReference type="InterPro" id="IPR002347">
    <property type="entry name" value="SDR_fam"/>
</dbReference>
<dbReference type="Gene3D" id="3.40.50.720">
    <property type="entry name" value="NAD(P)-binding Rossmann-like Domain"/>
    <property type="match status" value="1"/>
</dbReference>
<evidence type="ECO:0000313" key="3">
    <source>
        <dbReference type="Proteomes" id="UP001285441"/>
    </source>
</evidence>
<dbReference type="InterPro" id="IPR036291">
    <property type="entry name" value="NAD(P)-bd_dom_sf"/>
</dbReference>
<evidence type="ECO:0000256" key="1">
    <source>
        <dbReference type="ARBA" id="ARBA00022857"/>
    </source>
</evidence>
<dbReference type="Proteomes" id="UP001285441">
    <property type="component" value="Unassembled WGS sequence"/>
</dbReference>
<reference evidence="2" key="2">
    <citation type="submission" date="2023-06" db="EMBL/GenBank/DDBJ databases">
        <authorList>
            <consortium name="Lawrence Berkeley National Laboratory"/>
            <person name="Haridas S."/>
            <person name="Hensen N."/>
            <person name="Bonometti L."/>
            <person name="Westerberg I."/>
            <person name="Brannstrom I.O."/>
            <person name="Guillou S."/>
            <person name="Cros-Aarteil S."/>
            <person name="Calhoun S."/>
            <person name="Kuo A."/>
            <person name="Mondo S."/>
            <person name="Pangilinan J."/>
            <person name="Riley R."/>
            <person name="LaButti K."/>
            <person name="Andreopoulos B."/>
            <person name="Lipzen A."/>
            <person name="Chen C."/>
            <person name="Yanf M."/>
            <person name="Daum C."/>
            <person name="Ng V."/>
            <person name="Clum A."/>
            <person name="Steindorff A."/>
            <person name="Ohm R."/>
            <person name="Martin F."/>
            <person name="Silar P."/>
            <person name="Natvig D."/>
            <person name="Lalanne C."/>
            <person name="Gautier V."/>
            <person name="Ament-velasquez S.L."/>
            <person name="Kruys A."/>
            <person name="Hutchinson M.I."/>
            <person name="Powell A.J."/>
            <person name="Barry K."/>
            <person name="Miller A.N."/>
            <person name="Grigoriev I.V."/>
            <person name="Debuchy R."/>
            <person name="Gladieux P."/>
            <person name="Thoren M.H."/>
            <person name="Johannesson H."/>
        </authorList>
    </citation>
    <scope>NUCLEOTIDE SEQUENCE</scope>
    <source>
        <strain evidence="2">CBS 232.78</strain>
    </source>
</reference>
<dbReference type="PROSITE" id="PS00061">
    <property type="entry name" value="ADH_SHORT"/>
    <property type="match status" value="1"/>
</dbReference>
<dbReference type="EMBL" id="JAULSW010000007">
    <property type="protein sequence ID" value="KAK3374750.1"/>
    <property type="molecule type" value="Genomic_DNA"/>
</dbReference>
<keyword evidence="1" id="KW-0521">NADP</keyword>
<dbReference type="InterPro" id="IPR052184">
    <property type="entry name" value="SDR_enzymes"/>
</dbReference>
<comment type="caution">
    <text evidence="2">The sequence shown here is derived from an EMBL/GenBank/DDBJ whole genome shotgun (WGS) entry which is preliminary data.</text>
</comment>
<name>A0AAE0KF31_9PEZI</name>
<evidence type="ECO:0000313" key="2">
    <source>
        <dbReference type="EMBL" id="KAK3374750.1"/>
    </source>
</evidence>
<dbReference type="SUPFAM" id="SSF51735">
    <property type="entry name" value="NAD(P)-binding Rossmann-fold domains"/>
    <property type="match status" value="1"/>
</dbReference>
<organism evidence="2 3">
    <name type="scientific">Podospora didyma</name>
    <dbReference type="NCBI Taxonomy" id="330526"/>
    <lineage>
        <taxon>Eukaryota</taxon>
        <taxon>Fungi</taxon>
        <taxon>Dikarya</taxon>
        <taxon>Ascomycota</taxon>
        <taxon>Pezizomycotina</taxon>
        <taxon>Sordariomycetes</taxon>
        <taxon>Sordariomycetidae</taxon>
        <taxon>Sordariales</taxon>
        <taxon>Podosporaceae</taxon>
        <taxon>Podospora</taxon>
    </lineage>
</organism>
<reference evidence="2" key="1">
    <citation type="journal article" date="2023" name="Mol. Phylogenet. Evol.">
        <title>Genome-scale phylogeny and comparative genomics of the fungal order Sordariales.</title>
        <authorList>
            <person name="Hensen N."/>
            <person name="Bonometti L."/>
            <person name="Westerberg I."/>
            <person name="Brannstrom I.O."/>
            <person name="Guillou S."/>
            <person name="Cros-Aarteil S."/>
            <person name="Calhoun S."/>
            <person name="Haridas S."/>
            <person name="Kuo A."/>
            <person name="Mondo S."/>
            <person name="Pangilinan J."/>
            <person name="Riley R."/>
            <person name="LaButti K."/>
            <person name="Andreopoulos B."/>
            <person name="Lipzen A."/>
            <person name="Chen C."/>
            <person name="Yan M."/>
            <person name="Daum C."/>
            <person name="Ng V."/>
            <person name="Clum A."/>
            <person name="Steindorff A."/>
            <person name="Ohm R.A."/>
            <person name="Martin F."/>
            <person name="Silar P."/>
            <person name="Natvig D.O."/>
            <person name="Lalanne C."/>
            <person name="Gautier V."/>
            <person name="Ament-Velasquez S.L."/>
            <person name="Kruys A."/>
            <person name="Hutchinson M.I."/>
            <person name="Powell A.J."/>
            <person name="Barry K."/>
            <person name="Miller A.N."/>
            <person name="Grigoriev I.V."/>
            <person name="Debuchy R."/>
            <person name="Gladieux P."/>
            <person name="Hiltunen Thoren M."/>
            <person name="Johannesson H."/>
        </authorList>
    </citation>
    <scope>NUCLEOTIDE SEQUENCE</scope>
    <source>
        <strain evidence="2">CBS 232.78</strain>
    </source>
</reference>
<gene>
    <name evidence="2" type="ORF">B0H63DRAFT_480835</name>
</gene>
<sequence length="273" mass="29435">MPSYFITGAARGIGYEFIRQYSSDPNNTVIGTVRDKAATIKKISEDAELKSRSNIHILEADITNYDALKNAAAETATITGGSLDYIIANAGIVTMFDAYDPIGALGDRPDEITKTLRLLFETHVIANVHLFNLLMPLILHGKAKKVILISSGFADPVFTAEFDITPGSLYASTKAAANMIVAKYSAQYKKDGVLFLAVCPGMVEVGHYKDATPEQIANVGGLVTKFKEYSTRFSGPITPEESVSAVRSVIANASIEKGNAGDFLSHFGTKTWL</sequence>
<dbReference type="PANTHER" id="PTHR45458">
    <property type="entry name" value="SHORT-CHAIN DEHYDROGENASE/REDUCTASE SDR"/>
    <property type="match status" value="1"/>
</dbReference>
<dbReference type="PRINTS" id="PR00081">
    <property type="entry name" value="GDHRDH"/>
</dbReference>